<evidence type="ECO:0000313" key="2">
    <source>
        <dbReference type="Proteomes" id="UP000183988"/>
    </source>
</evidence>
<accession>A0A1M5FWF8</accession>
<organism evidence="1 2">
    <name type="scientific">Ornithinibacillus halophilus</name>
    <dbReference type="NCBI Taxonomy" id="930117"/>
    <lineage>
        <taxon>Bacteria</taxon>
        <taxon>Bacillati</taxon>
        <taxon>Bacillota</taxon>
        <taxon>Bacilli</taxon>
        <taxon>Bacillales</taxon>
        <taxon>Bacillaceae</taxon>
        <taxon>Ornithinibacillus</taxon>
    </lineage>
</organism>
<reference evidence="1 2" key="1">
    <citation type="submission" date="2016-11" db="EMBL/GenBank/DDBJ databases">
        <authorList>
            <person name="Jaros S."/>
            <person name="Januszkiewicz K."/>
            <person name="Wedrychowicz H."/>
        </authorList>
    </citation>
    <scope>NUCLEOTIDE SEQUENCE [LARGE SCALE GENOMIC DNA]</scope>
    <source>
        <strain evidence="1 2">IBRC-M 10683</strain>
    </source>
</reference>
<sequence>MLRKKSKKIYDVSSHKVVLAVNFDKDLSKQLELMNFSKEHLQVSIELKLLN</sequence>
<name>A0A1M5FWF8_9BACI</name>
<dbReference type="Proteomes" id="UP000183988">
    <property type="component" value="Unassembled WGS sequence"/>
</dbReference>
<keyword evidence="2" id="KW-1185">Reference proteome</keyword>
<dbReference type="AlphaFoldDB" id="A0A1M5FWF8"/>
<dbReference type="RefSeq" id="WP_159431549.1">
    <property type="nucleotide sequence ID" value="NZ_FQVW01000010.1"/>
</dbReference>
<dbReference type="STRING" id="930117.SAMN05216225_101049"/>
<dbReference type="EMBL" id="FQVW01000010">
    <property type="protein sequence ID" value="SHF95512.1"/>
    <property type="molecule type" value="Genomic_DNA"/>
</dbReference>
<gene>
    <name evidence="1" type="ORF">SAMN05216225_101049</name>
</gene>
<protein>
    <submittedName>
        <fullName evidence="1">Uncharacterized protein</fullName>
    </submittedName>
</protein>
<proteinExistence type="predicted"/>
<evidence type="ECO:0000313" key="1">
    <source>
        <dbReference type="EMBL" id="SHF95512.1"/>
    </source>
</evidence>